<name>A0AAW1XCL6_RUBAR</name>
<dbReference type="EMBL" id="JBEDUW010000004">
    <property type="protein sequence ID" value="KAK9934696.1"/>
    <property type="molecule type" value="Genomic_DNA"/>
</dbReference>
<comment type="caution">
    <text evidence="2">The sequence shown here is derived from an EMBL/GenBank/DDBJ whole genome shotgun (WGS) entry which is preliminary data.</text>
</comment>
<accession>A0AAW1XCL6</accession>
<sequence>MEAGTEMDLVEKVYRSGKAGFQGQLVKSVPQRERYLEMEEDERKEMAKQALNKWMGMGRGGGILSLTRADKEKDPVCGSGDGIDDS</sequence>
<keyword evidence="3" id="KW-1185">Reference proteome</keyword>
<feature type="region of interest" description="Disordered" evidence="1">
    <location>
        <begin position="65"/>
        <end position="86"/>
    </location>
</feature>
<proteinExistence type="predicted"/>
<evidence type="ECO:0000313" key="3">
    <source>
        <dbReference type="Proteomes" id="UP001457282"/>
    </source>
</evidence>
<dbReference type="Proteomes" id="UP001457282">
    <property type="component" value="Unassembled WGS sequence"/>
</dbReference>
<evidence type="ECO:0000313" key="2">
    <source>
        <dbReference type="EMBL" id="KAK9934696.1"/>
    </source>
</evidence>
<gene>
    <name evidence="2" type="ORF">M0R45_021831</name>
</gene>
<reference evidence="2 3" key="1">
    <citation type="journal article" date="2023" name="G3 (Bethesda)">
        <title>A chromosome-length genome assembly and annotation of blackberry (Rubus argutus, cv. 'Hillquist').</title>
        <authorList>
            <person name="Bruna T."/>
            <person name="Aryal R."/>
            <person name="Dudchenko O."/>
            <person name="Sargent D.J."/>
            <person name="Mead D."/>
            <person name="Buti M."/>
            <person name="Cavallini A."/>
            <person name="Hytonen T."/>
            <person name="Andres J."/>
            <person name="Pham M."/>
            <person name="Weisz D."/>
            <person name="Mascagni F."/>
            <person name="Usai G."/>
            <person name="Natali L."/>
            <person name="Bassil N."/>
            <person name="Fernandez G.E."/>
            <person name="Lomsadze A."/>
            <person name="Armour M."/>
            <person name="Olukolu B."/>
            <person name="Poorten T."/>
            <person name="Britton C."/>
            <person name="Davik J."/>
            <person name="Ashrafi H."/>
            <person name="Aiden E.L."/>
            <person name="Borodovsky M."/>
            <person name="Worthington M."/>
        </authorList>
    </citation>
    <scope>NUCLEOTIDE SEQUENCE [LARGE SCALE GENOMIC DNA]</scope>
    <source>
        <strain evidence="2">PI 553951</strain>
    </source>
</reference>
<evidence type="ECO:0000256" key="1">
    <source>
        <dbReference type="SAM" id="MobiDB-lite"/>
    </source>
</evidence>
<protein>
    <submittedName>
        <fullName evidence="2">Uncharacterized protein</fullName>
    </submittedName>
</protein>
<dbReference type="AlphaFoldDB" id="A0AAW1XCL6"/>
<organism evidence="2 3">
    <name type="scientific">Rubus argutus</name>
    <name type="common">Southern blackberry</name>
    <dbReference type="NCBI Taxonomy" id="59490"/>
    <lineage>
        <taxon>Eukaryota</taxon>
        <taxon>Viridiplantae</taxon>
        <taxon>Streptophyta</taxon>
        <taxon>Embryophyta</taxon>
        <taxon>Tracheophyta</taxon>
        <taxon>Spermatophyta</taxon>
        <taxon>Magnoliopsida</taxon>
        <taxon>eudicotyledons</taxon>
        <taxon>Gunneridae</taxon>
        <taxon>Pentapetalae</taxon>
        <taxon>rosids</taxon>
        <taxon>fabids</taxon>
        <taxon>Rosales</taxon>
        <taxon>Rosaceae</taxon>
        <taxon>Rosoideae</taxon>
        <taxon>Rosoideae incertae sedis</taxon>
        <taxon>Rubus</taxon>
    </lineage>
</organism>